<feature type="chain" id="PRO_5016322572" evidence="1">
    <location>
        <begin position="24"/>
        <end position="611"/>
    </location>
</feature>
<dbReference type="InterPro" id="IPR013780">
    <property type="entry name" value="Glyco_hydro_b"/>
</dbReference>
<name>A0A316TTM7_9BACT</name>
<evidence type="ECO:0000313" key="4">
    <source>
        <dbReference type="EMBL" id="PWN06981.1"/>
    </source>
</evidence>
<dbReference type="Pfam" id="PF17137">
    <property type="entry name" value="DUF5110"/>
    <property type="match status" value="1"/>
</dbReference>
<dbReference type="RefSeq" id="WP_109646330.1">
    <property type="nucleotide sequence ID" value="NZ_QGGB01000005.1"/>
</dbReference>
<evidence type="ECO:0000313" key="5">
    <source>
        <dbReference type="Proteomes" id="UP000245533"/>
    </source>
</evidence>
<dbReference type="EMBL" id="QGGB01000005">
    <property type="protein sequence ID" value="PWN06981.1"/>
    <property type="molecule type" value="Genomic_DNA"/>
</dbReference>
<feature type="domain" description="DUF5110" evidence="2">
    <location>
        <begin position="490"/>
        <end position="540"/>
    </location>
</feature>
<dbReference type="GO" id="GO:0004553">
    <property type="term" value="F:hydrolase activity, hydrolyzing O-glycosyl compounds"/>
    <property type="evidence" value="ECO:0007669"/>
    <property type="project" value="InterPro"/>
</dbReference>
<reference evidence="4 5" key="1">
    <citation type="submission" date="2018-05" db="EMBL/GenBank/DDBJ databases">
        <title>Rhodohalobacter halophilus gen. nov., sp. nov., a moderately halophilic member of the family Balneolaceae.</title>
        <authorList>
            <person name="Liu Z.-W."/>
        </authorList>
    </citation>
    <scope>NUCLEOTIDE SEQUENCE [LARGE SCALE GENOMIC DNA]</scope>
    <source>
        <strain evidence="4 5">8A47</strain>
    </source>
</reference>
<dbReference type="InterPro" id="IPR051816">
    <property type="entry name" value="Glycosyl_Hydrolase_31"/>
</dbReference>
<dbReference type="InterPro" id="IPR048395">
    <property type="entry name" value="Glyco_hydro_31_C"/>
</dbReference>
<dbReference type="Gene3D" id="3.20.20.80">
    <property type="entry name" value="Glycosidases"/>
    <property type="match status" value="1"/>
</dbReference>
<comment type="caution">
    <text evidence="4">The sequence shown here is derived from an EMBL/GenBank/DDBJ whole genome shotgun (WGS) entry which is preliminary data.</text>
</comment>
<dbReference type="PANTHER" id="PTHR43863">
    <property type="entry name" value="HYDROLASE, PUTATIVE (AFU_ORTHOLOGUE AFUA_1G03140)-RELATED"/>
    <property type="match status" value="1"/>
</dbReference>
<evidence type="ECO:0000259" key="3">
    <source>
        <dbReference type="Pfam" id="PF21365"/>
    </source>
</evidence>
<dbReference type="Gene3D" id="2.60.40.1180">
    <property type="entry name" value="Golgi alpha-mannosidase II"/>
    <property type="match status" value="2"/>
</dbReference>
<dbReference type="PROSITE" id="PS51257">
    <property type="entry name" value="PROKAR_LIPOPROTEIN"/>
    <property type="match status" value="1"/>
</dbReference>
<dbReference type="AlphaFoldDB" id="A0A316TTM7"/>
<dbReference type="SUPFAM" id="SSF51011">
    <property type="entry name" value="Glycosyl hydrolase domain"/>
    <property type="match status" value="1"/>
</dbReference>
<organism evidence="4 5">
    <name type="scientific">Rhodohalobacter mucosus</name>
    <dbReference type="NCBI Taxonomy" id="2079485"/>
    <lineage>
        <taxon>Bacteria</taxon>
        <taxon>Pseudomonadati</taxon>
        <taxon>Balneolota</taxon>
        <taxon>Balneolia</taxon>
        <taxon>Balneolales</taxon>
        <taxon>Balneolaceae</taxon>
        <taxon>Rhodohalobacter</taxon>
    </lineage>
</organism>
<dbReference type="PANTHER" id="PTHR43863:SF2">
    <property type="entry name" value="MALTASE-GLUCOAMYLASE"/>
    <property type="match status" value="1"/>
</dbReference>
<sequence length="611" mass="69078">MIRTKYTCILLLLTFLVSCSTIPDSDYYESDGILSIKTGAESAPPGWFAEPLDLTHSLVYRGQINEHDPSFQFRFYLQNPGTYRLSLLSAYLSEESAENVSITISGPDGFLAGSVSMAPPVSRIPYWISIGSTGEPASVSLEKPGIYTIRISHAARSGLVIDALQLTLNNEHPPEGMGYPETRQPDSEPRFKKREQVVAIPPSTAFGVIADSAVMDEITGTVPDERLEEVLIRTHGSEPGSVSRLEHLKNSFIESIEREDDRGFVLHPASGIGNPEFKKYPALWFTGGLTEFEELQRQLTYLSDPSIPAYEIPFFAPMPEWLTDNKDSDSESEVTGELLLRWVQLSMLSPVMVLPLNERDQVDRLADRDRADIREAVRLRRNLFPFIYSYTLRARTSGVRTVTAADSHDGAIRYGEELFAVPVSASGTDRLPVHFPEGDWYSWWDGQRFEGGQTWLIDVFRNRLPLFVKAGSIIPQRTEGLPVNRDTNETLTVDVFAGGVSSFRLYEDDGTTLDYREGEFSTTAFRWFEQEGRATFNIGAMVWGRGEEYRTDTRYLLRFRYLRPPLGVTANGDELSEGMDTGEWYYDEQLQAVVLDWKQSSSRRTEFEFVW</sequence>
<dbReference type="Pfam" id="PF21365">
    <property type="entry name" value="Glyco_hydro_31_3rd"/>
    <property type="match status" value="1"/>
</dbReference>
<dbReference type="InterPro" id="IPR033403">
    <property type="entry name" value="DUF5110"/>
</dbReference>
<keyword evidence="1" id="KW-0732">Signal</keyword>
<dbReference type="Proteomes" id="UP000245533">
    <property type="component" value="Unassembled WGS sequence"/>
</dbReference>
<gene>
    <name evidence="4" type="ORF">DDZ15_06830</name>
</gene>
<dbReference type="GO" id="GO:0005975">
    <property type="term" value="P:carbohydrate metabolic process"/>
    <property type="evidence" value="ECO:0007669"/>
    <property type="project" value="InterPro"/>
</dbReference>
<feature type="signal peptide" evidence="1">
    <location>
        <begin position="1"/>
        <end position="23"/>
    </location>
</feature>
<evidence type="ECO:0000256" key="1">
    <source>
        <dbReference type="SAM" id="SignalP"/>
    </source>
</evidence>
<evidence type="ECO:0000259" key="2">
    <source>
        <dbReference type="Pfam" id="PF17137"/>
    </source>
</evidence>
<keyword evidence="5" id="KW-1185">Reference proteome</keyword>
<feature type="domain" description="Glycosyl hydrolase family 31 C-terminal" evidence="3">
    <location>
        <begin position="409"/>
        <end position="474"/>
    </location>
</feature>
<proteinExistence type="predicted"/>
<dbReference type="OrthoDB" id="176168at2"/>
<protein>
    <submittedName>
        <fullName evidence="4">Uncharacterized protein</fullName>
    </submittedName>
</protein>
<accession>A0A316TTM7</accession>